<dbReference type="GO" id="GO:0003700">
    <property type="term" value="F:DNA-binding transcription factor activity"/>
    <property type="evidence" value="ECO:0007669"/>
    <property type="project" value="InterPro"/>
</dbReference>
<dbReference type="InterPro" id="IPR011991">
    <property type="entry name" value="ArsR-like_HTH"/>
</dbReference>
<proteinExistence type="predicted"/>
<feature type="domain" description="HTH arsR-type" evidence="1">
    <location>
        <begin position="19"/>
        <end position="111"/>
    </location>
</feature>
<dbReference type="RefSeq" id="WP_120244260.1">
    <property type="nucleotide sequence ID" value="NZ_RAPO01000002.1"/>
</dbReference>
<dbReference type="Proteomes" id="UP000283805">
    <property type="component" value="Unassembled WGS sequence"/>
</dbReference>
<dbReference type="SUPFAM" id="SSF46785">
    <property type="entry name" value="Winged helix' DNA-binding domain"/>
    <property type="match status" value="1"/>
</dbReference>
<dbReference type="SMART" id="SM00418">
    <property type="entry name" value="HTH_ARSR"/>
    <property type="match status" value="1"/>
</dbReference>
<dbReference type="AlphaFoldDB" id="A0A419WHV3"/>
<reference evidence="2 3" key="1">
    <citation type="submission" date="2018-09" db="EMBL/GenBank/DDBJ databases">
        <title>Genomic Encyclopedia of Archaeal and Bacterial Type Strains, Phase II (KMG-II): from individual species to whole genera.</title>
        <authorList>
            <person name="Goeker M."/>
        </authorList>
    </citation>
    <scope>NUCLEOTIDE SEQUENCE [LARGE SCALE GENOMIC DNA]</scope>
    <source>
        <strain evidence="2 3">DSM 13151</strain>
    </source>
</reference>
<dbReference type="OrthoDB" id="371687at2157"/>
<dbReference type="InterPro" id="IPR001845">
    <property type="entry name" value="HTH_ArsR_DNA-bd_dom"/>
</dbReference>
<name>A0A419WHV3_9EURY</name>
<dbReference type="EMBL" id="RAPO01000002">
    <property type="protein sequence ID" value="RKD94936.1"/>
    <property type="molecule type" value="Genomic_DNA"/>
</dbReference>
<evidence type="ECO:0000259" key="1">
    <source>
        <dbReference type="SMART" id="SM00418"/>
    </source>
</evidence>
<protein>
    <submittedName>
        <fullName evidence="2">ArsR family transcriptional regulator</fullName>
    </submittedName>
</protein>
<gene>
    <name evidence="2" type="ORF">ATJ93_1780</name>
</gene>
<keyword evidence="3" id="KW-1185">Reference proteome</keyword>
<evidence type="ECO:0000313" key="3">
    <source>
        <dbReference type="Proteomes" id="UP000283805"/>
    </source>
</evidence>
<dbReference type="InterPro" id="IPR036390">
    <property type="entry name" value="WH_DNA-bd_sf"/>
</dbReference>
<dbReference type="InterPro" id="IPR036388">
    <property type="entry name" value="WH-like_DNA-bd_sf"/>
</dbReference>
<dbReference type="Gene3D" id="1.10.10.10">
    <property type="entry name" value="Winged helix-like DNA-binding domain superfamily/Winged helix DNA-binding domain"/>
    <property type="match status" value="1"/>
</dbReference>
<evidence type="ECO:0000313" key="2">
    <source>
        <dbReference type="EMBL" id="RKD94936.1"/>
    </source>
</evidence>
<comment type="caution">
    <text evidence="2">The sequence shown here is derived from an EMBL/GenBank/DDBJ whole genome shotgun (WGS) entry which is preliminary data.</text>
</comment>
<sequence>MAEFTSNVTIEDVAVRDTNVSSAVDEPIRAMILDMLAEGERSVADLDEALAERGYDRTRNTVRHHVNELRDAGLVEIARMEERNGGTTKYYRANTIVLSYAVPEGRRAAVDEMATALAPEVADLVATLEGDYGETIDEIVDEMAPCEHCRTQKYETYLLLTVLRRAFVAGAVRGDGDVDPEVSGE</sequence>
<dbReference type="CDD" id="cd00090">
    <property type="entry name" value="HTH_ARSR"/>
    <property type="match status" value="1"/>
</dbReference>
<organism evidence="2 3">
    <name type="scientific">Halopiger aswanensis</name>
    <dbReference type="NCBI Taxonomy" id="148449"/>
    <lineage>
        <taxon>Archaea</taxon>
        <taxon>Methanobacteriati</taxon>
        <taxon>Methanobacteriota</taxon>
        <taxon>Stenosarchaea group</taxon>
        <taxon>Halobacteria</taxon>
        <taxon>Halobacteriales</taxon>
        <taxon>Natrialbaceae</taxon>
        <taxon>Halopiger</taxon>
    </lineage>
</organism>
<accession>A0A419WHV3</accession>
<dbReference type="Pfam" id="PF12840">
    <property type="entry name" value="HTH_20"/>
    <property type="match status" value="1"/>
</dbReference>